<evidence type="ECO:0000256" key="1">
    <source>
        <dbReference type="ARBA" id="ARBA00004651"/>
    </source>
</evidence>
<feature type="transmembrane region" description="Helical" evidence="7">
    <location>
        <begin position="21"/>
        <end position="47"/>
    </location>
</feature>
<accession>A0A1H1ZAP0</accession>
<evidence type="ECO:0000256" key="7">
    <source>
        <dbReference type="RuleBase" id="RU363032"/>
    </source>
</evidence>
<dbReference type="InterPro" id="IPR051393">
    <property type="entry name" value="ABC_transporter_permease"/>
</dbReference>
<evidence type="ECO:0000256" key="5">
    <source>
        <dbReference type="ARBA" id="ARBA00022989"/>
    </source>
</evidence>
<comment type="similarity">
    <text evidence="7">Belongs to the binding-protein-dependent transport system permease family.</text>
</comment>
<evidence type="ECO:0000313" key="9">
    <source>
        <dbReference type="EMBL" id="SDT30647.1"/>
    </source>
</evidence>
<evidence type="ECO:0000256" key="2">
    <source>
        <dbReference type="ARBA" id="ARBA00022448"/>
    </source>
</evidence>
<keyword evidence="10" id="KW-1185">Reference proteome</keyword>
<sequence length="303" mass="32783">MADRAPGTRASGLRRVLGRQPAGSLFAAPYVIFVLVIFAYPFCYAVWMAFHEWFFAAPGVEVDRPFVGLRNFSDLLSDPLVLRAFLNIGIFLIINVPLTVIIALPLATLLNAKLRFRGFFRSAYYLPYITASVAVVGVWLLLFGSDGLVNNLLGPLAPDPSWLSNSAIAMPLIAVYVTWKQLGFFVVLYLAGLQSIGSEQYEAAAVDGASRFRTFLSITVPSLRSVTSLVVMLSIITGANVFTEPYLLTGGGGPNGASMTPALLMYQQGIEQNLPGTASAIGMVLIVVVLAVSLISRRLIERD</sequence>
<dbReference type="CDD" id="cd06261">
    <property type="entry name" value="TM_PBP2"/>
    <property type="match status" value="1"/>
</dbReference>
<proteinExistence type="inferred from homology"/>
<dbReference type="Proteomes" id="UP000199103">
    <property type="component" value="Chromosome I"/>
</dbReference>
<dbReference type="GO" id="GO:0005886">
    <property type="term" value="C:plasma membrane"/>
    <property type="evidence" value="ECO:0007669"/>
    <property type="project" value="UniProtKB-SubCell"/>
</dbReference>
<keyword evidence="6 7" id="KW-0472">Membrane</keyword>
<evidence type="ECO:0000256" key="3">
    <source>
        <dbReference type="ARBA" id="ARBA00022475"/>
    </source>
</evidence>
<keyword evidence="4 7" id="KW-0812">Transmembrane</keyword>
<dbReference type="OrthoDB" id="9804439at2"/>
<name>A0A1H1ZAP0_9ACTN</name>
<reference evidence="9 10" key="1">
    <citation type="submission" date="2016-10" db="EMBL/GenBank/DDBJ databases">
        <authorList>
            <person name="de Groot N.N."/>
        </authorList>
    </citation>
    <scope>NUCLEOTIDE SEQUENCE [LARGE SCALE GENOMIC DNA]</scope>
    <source>
        <strain evidence="9 10">DSM 21800</strain>
    </source>
</reference>
<feature type="transmembrane region" description="Helical" evidence="7">
    <location>
        <begin position="223"/>
        <end position="242"/>
    </location>
</feature>
<keyword evidence="3" id="KW-1003">Cell membrane</keyword>
<dbReference type="Gene3D" id="1.10.3720.10">
    <property type="entry name" value="MetI-like"/>
    <property type="match status" value="1"/>
</dbReference>
<feature type="transmembrane region" description="Helical" evidence="7">
    <location>
        <begin position="122"/>
        <end position="142"/>
    </location>
</feature>
<evidence type="ECO:0000256" key="4">
    <source>
        <dbReference type="ARBA" id="ARBA00022692"/>
    </source>
</evidence>
<comment type="subcellular location">
    <subcellularLocation>
        <location evidence="1 7">Cell membrane</location>
        <topology evidence="1 7">Multi-pass membrane protein</topology>
    </subcellularLocation>
</comment>
<gene>
    <name evidence="9" type="ORF">SAMN04489812_5092</name>
</gene>
<dbReference type="SUPFAM" id="SSF161098">
    <property type="entry name" value="MetI-like"/>
    <property type="match status" value="1"/>
</dbReference>
<dbReference type="RefSeq" id="WP_091528797.1">
    <property type="nucleotide sequence ID" value="NZ_LT629772.1"/>
</dbReference>
<organism evidence="9 10">
    <name type="scientific">Microlunatus soli</name>
    <dbReference type="NCBI Taxonomy" id="630515"/>
    <lineage>
        <taxon>Bacteria</taxon>
        <taxon>Bacillati</taxon>
        <taxon>Actinomycetota</taxon>
        <taxon>Actinomycetes</taxon>
        <taxon>Propionibacteriales</taxon>
        <taxon>Propionibacteriaceae</taxon>
        <taxon>Microlunatus</taxon>
    </lineage>
</organism>
<dbReference type="PANTHER" id="PTHR30193">
    <property type="entry name" value="ABC TRANSPORTER PERMEASE PROTEIN"/>
    <property type="match status" value="1"/>
</dbReference>
<dbReference type="AlphaFoldDB" id="A0A1H1ZAP0"/>
<feature type="transmembrane region" description="Helical" evidence="7">
    <location>
        <begin position="84"/>
        <end position="110"/>
    </location>
</feature>
<keyword evidence="2 7" id="KW-0813">Transport</keyword>
<dbReference type="STRING" id="630515.SAMN04489812_5092"/>
<feature type="transmembrane region" description="Helical" evidence="7">
    <location>
        <begin position="162"/>
        <end position="179"/>
    </location>
</feature>
<dbReference type="PANTHER" id="PTHR30193:SF37">
    <property type="entry name" value="INNER MEMBRANE ABC TRANSPORTER PERMEASE PROTEIN YCJO"/>
    <property type="match status" value="1"/>
</dbReference>
<dbReference type="InterPro" id="IPR000515">
    <property type="entry name" value="MetI-like"/>
</dbReference>
<dbReference type="EMBL" id="LT629772">
    <property type="protein sequence ID" value="SDT30647.1"/>
    <property type="molecule type" value="Genomic_DNA"/>
</dbReference>
<feature type="domain" description="ABC transmembrane type-1" evidence="8">
    <location>
        <begin position="85"/>
        <end position="296"/>
    </location>
</feature>
<evidence type="ECO:0000313" key="10">
    <source>
        <dbReference type="Proteomes" id="UP000199103"/>
    </source>
</evidence>
<protein>
    <submittedName>
        <fullName evidence="9">Carbohydrate ABC transporter membrane protein 1, CUT1 family</fullName>
    </submittedName>
</protein>
<dbReference type="InterPro" id="IPR035906">
    <property type="entry name" value="MetI-like_sf"/>
</dbReference>
<keyword evidence="5 7" id="KW-1133">Transmembrane helix</keyword>
<evidence type="ECO:0000259" key="8">
    <source>
        <dbReference type="PROSITE" id="PS50928"/>
    </source>
</evidence>
<evidence type="ECO:0000256" key="6">
    <source>
        <dbReference type="ARBA" id="ARBA00023136"/>
    </source>
</evidence>
<dbReference type="PROSITE" id="PS50928">
    <property type="entry name" value="ABC_TM1"/>
    <property type="match status" value="1"/>
</dbReference>
<dbReference type="Pfam" id="PF00528">
    <property type="entry name" value="BPD_transp_1"/>
    <property type="match status" value="1"/>
</dbReference>
<feature type="transmembrane region" description="Helical" evidence="7">
    <location>
        <begin position="274"/>
        <end position="295"/>
    </location>
</feature>
<dbReference type="GO" id="GO:0055085">
    <property type="term" value="P:transmembrane transport"/>
    <property type="evidence" value="ECO:0007669"/>
    <property type="project" value="InterPro"/>
</dbReference>